<dbReference type="Proteomes" id="UP000189670">
    <property type="component" value="Unassembled WGS sequence"/>
</dbReference>
<evidence type="ECO:0000313" key="3">
    <source>
        <dbReference type="Proteomes" id="UP000189670"/>
    </source>
</evidence>
<dbReference type="SUPFAM" id="SSF56524">
    <property type="entry name" value="Oxidoreductase molybdopterin-binding domain"/>
    <property type="match status" value="1"/>
</dbReference>
<dbReference type="PROSITE" id="PS00018">
    <property type="entry name" value="EF_HAND_1"/>
    <property type="match status" value="1"/>
</dbReference>
<evidence type="ECO:0000256" key="1">
    <source>
        <dbReference type="SAM" id="SignalP"/>
    </source>
</evidence>
<dbReference type="Gene3D" id="2.60.40.1120">
    <property type="entry name" value="Carboxypeptidase-like, regulatory domain"/>
    <property type="match status" value="1"/>
</dbReference>
<feature type="chain" id="PRO_5010744921" description="Cytochrome c domain-containing protein" evidence="1">
    <location>
        <begin position="25"/>
        <end position="497"/>
    </location>
</feature>
<evidence type="ECO:0008006" key="4">
    <source>
        <dbReference type="Google" id="ProtNLM"/>
    </source>
</evidence>
<comment type="caution">
    <text evidence="2">The sequence shown here is derived from an EMBL/GenBank/DDBJ whole genome shotgun (WGS) entry which is preliminary data.</text>
</comment>
<dbReference type="NCBIfam" id="NF041762">
    <property type="entry name" value="diheme_GEGP"/>
    <property type="match status" value="1"/>
</dbReference>
<dbReference type="SUPFAM" id="SSF49452">
    <property type="entry name" value="Starch-binding domain-like"/>
    <property type="match status" value="1"/>
</dbReference>
<reference evidence="3" key="1">
    <citation type="submission" date="2012-11" db="EMBL/GenBank/DDBJ databases">
        <authorList>
            <person name="Lucero-Rivera Y.E."/>
            <person name="Tovar-Ramirez D."/>
        </authorList>
    </citation>
    <scope>NUCLEOTIDE SEQUENCE [LARGE SCALE GENOMIC DNA]</scope>
    <source>
        <strain evidence="3">Araruama</strain>
    </source>
</reference>
<dbReference type="Gene3D" id="3.90.420.10">
    <property type="entry name" value="Oxidoreductase, molybdopterin-binding domain"/>
    <property type="match status" value="1"/>
</dbReference>
<proteinExistence type="predicted"/>
<name>A0A1V1PEB2_9BACT</name>
<dbReference type="GO" id="GO:0030246">
    <property type="term" value="F:carbohydrate binding"/>
    <property type="evidence" value="ECO:0007669"/>
    <property type="project" value="InterPro"/>
</dbReference>
<feature type="signal peptide" evidence="1">
    <location>
        <begin position="1"/>
        <end position="24"/>
    </location>
</feature>
<dbReference type="AlphaFoldDB" id="A0A1V1PEB2"/>
<protein>
    <recommendedName>
        <fullName evidence="4">Cytochrome c domain-containing protein</fullName>
    </recommendedName>
</protein>
<dbReference type="InterPro" id="IPR013784">
    <property type="entry name" value="Carb-bd-like_fold"/>
</dbReference>
<gene>
    <name evidence="2" type="ORF">OMM_01184</name>
</gene>
<keyword evidence="1" id="KW-0732">Signal</keyword>
<evidence type="ECO:0000313" key="2">
    <source>
        <dbReference type="EMBL" id="ETR73126.1"/>
    </source>
</evidence>
<dbReference type="EMBL" id="ATBP01000086">
    <property type="protein sequence ID" value="ETR73126.1"/>
    <property type="molecule type" value="Genomic_DNA"/>
</dbReference>
<organism evidence="2 3">
    <name type="scientific">Candidatus Magnetoglobus multicellularis str. Araruama</name>
    <dbReference type="NCBI Taxonomy" id="890399"/>
    <lineage>
        <taxon>Bacteria</taxon>
        <taxon>Pseudomonadati</taxon>
        <taxon>Thermodesulfobacteriota</taxon>
        <taxon>Desulfobacteria</taxon>
        <taxon>Desulfobacterales</taxon>
        <taxon>Desulfobacteraceae</taxon>
        <taxon>Candidatus Magnetoglobus</taxon>
    </lineage>
</organism>
<dbReference type="InterPro" id="IPR018247">
    <property type="entry name" value="EF_Hand_1_Ca_BS"/>
</dbReference>
<dbReference type="InterPro" id="IPR036374">
    <property type="entry name" value="OxRdtase_Mopterin-bd_sf"/>
</dbReference>
<accession>A0A1V1PEB2</accession>
<sequence length="497" mass="55157">MKKQLFSCLKSLTFILLTASIAFSAYHHMGENDSDQFISVYPAKENTKLDSCALCHSGGSYEKYPDSGKFITMGSCQWCHYKYGYDGTGNIVDTLNPYGKDFHYHGRNADAVKAIESMDSDNDGFSNIEEIEALRYPGDPNDDPEKRIAPFRVYSKADLNQMPQHKQFMLMNTHRSGDYYAEYTGVPLEDLLTDAGILDTATGITVYAPDGWSTYHPLDAVAEPALYHIRGTYPQATYYYNAEAETWCDYNAPMCSSFSHGSIIPVTGGLKALLAMQRDGVKLTPGVLNNENRLDGSGPYRIVVPQKEPCAPDQSAKSDNQDVVWPFTDSWDHNAGFCTRSVTIIKVEPLPEGTTDIDVMEAGWDFVDNEKIIIYGAIQRQTGSVAGQLYSLENDTHKATPGATVTIVETGQMATSAADGSFQLDNVPIGTVSLSIKHDNHLMFMLDDIKVLENENTQLPACTLPEITNSWDIDNDHMMSLKDLIHWLKLLAGLDKH</sequence>